<feature type="binding site" evidence="5">
    <location>
        <position position="121"/>
    </location>
    <ligand>
        <name>S-adenosyl-L-methionine</name>
        <dbReference type="ChEBI" id="CHEBI:59789"/>
    </ligand>
</feature>
<dbReference type="InterPro" id="IPR029063">
    <property type="entry name" value="SAM-dependent_MTases_sf"/>
</dbReference>
<evidence type="ECO:0000256" key="3">
    <source>
        <dbReference type="ARBA" id="ARBA00022688"/>
    </source>
</evidence>
<evidence type="ECO:0000256" key="1">
    <source>
        <dbReference type="ARBA" id="ARBA00022603"/>
    </source>
</evidence>
<dbReference type="Gene3D" id="3.40.50.150">
    <property type="entry name" value="Vaccinia Virus protein VP39"/>
    <property type="match status" value="1"/>
</dbReference>
<comment type="catalytic activity">
    <reaction evidence="5">
        <text>a 3,4-dihydroxy-5-(all-trans-polyprenyl)benzoate + S-adenosyl-L-methionine = a 4-hydroxy-3-methoxy-5-(all-trans-polyprenyl)benzoate + S-adenosyl-L-homocysteine + H(+)</text>
        <dbReference type="Rhea" id="RHEA:44452"/>
        <dbReference type="Rhea" id="RHEA-COMP:10930"/>
        <dbReference type="Rhea" id="RHEA-COMP:10931"/>
        <dbReference type="ChEBI" id="CHEBI:15378"/>
        <dbReference type="ChEBI" id="CHEBI:57856"/>
        <dbReference type="ChEBI" id="CHEBI:59789"/>
        <dbReference type="ChEBI" id="CHEBI:64694"/>
        <dbReference type="ChEBI" id="CHEBI:84443"/>
        <dbReference type="EC" id="2.1.1.114"/>
    </reaction>
</comment>
<comment type="similarity">
    <text evidence="5">Belongs to the class I-like SAM-binding methyltransferase superfamily. UbiG/COQ3 family.</text>
</comment>
<reference evidence="6 7" key="1">
    <citation type="submission" date="2016-08" db="EMBL/GenBank/DDBJ databases">
        <title>Draft genome sequence of allopolyploid Zygosaccharomyces rouxii.</title>
        <authorList>
            <person name="Watanabe J."/>
            <person name="Uehara K."/>
            <person name="Mogi Y."/>
            <person name="Tsukioka Y."/>
        </authorList>
    </citation>
    <scope>NUCLEOTIDE SEQUENCE [LARGE SCALE GENOMIC DNA]</scope>
    <source>
        <strain evidence="6 7">NBRC 110957</strain>
    </source>
</reference>
<evidence type="ECO:0000313" key="6">
    <source>
        <dbReference type="EMBL" id="GAV52275.1"/>
    </source>
</evidence>
<feature type="binding site" evidence="5">
    <location>
        <position position="144"/>
    </location>
    <ligand>
        <name>S-adenosyl-L-methionine</name>
        <dbReference type="ChEBI" id="CHEBI:59789"/>
    </ligand>
</feature>
<dbReference type="GO" id="GO:0031314">
    <property type="term" value="C:extrinsic component of mitochondrial inner membrane"/>
    <property type="evidence" value="ECO:0007669"/>
    <property type="project" value="UniProtKB-UniRule"/>
</dbReference>
<proteinExistence type="inferred from homology"/>
<evidence type="ECO:0000256" key="5">
    <source>
        <dbReference type="HAMAP-Rule" id="MF_03190"/>
    </source>
</evidence>
<dbReference type="EC" id="2.1.1.114" evidence="5"/>
<keyword evidence="5" id="KW-0472">Membrane</keyword>
<dbReference type="GO" id="GO:0120537">
    <property type="term" value="F:3-demethylubiquinone 3-O-methyltransferase activity"/>
    <property type="evidence" value="ECO:0007669"/>
    <property type="project" value="RHEA"/>
</dbReference>
<dbReference type="CDD" id="cd02440">
    <property type="entry name" value="AdoMet_MTases"/>
    <property type="match status" value="1"/>
</dbReference>
<comment type="catalytic activity">
    <reaction evidence="5">
        <text>a 3-demethylubiquinol + S-adenosyl-L-methionine = a ubiquinol + S-adenosyl-L-homocysteine + H(+)</text>
        <dbReference type="Rhea" id="RHEA:44380"/>
        <dbReference type="Rhea" id="RHEA-COMP:9566"/>
        <dbReference type="Rhea" id="RHEA-COMP:10914"/>
        <dbReference type="ChEBI" id="CHEBI:15378"/>
        <dbReference type="ChEBI" id="CHEBI:17976"/>
        <dbReference type="ChEBI" id="CHEBI:57856"/>
        <dbReference type="ChEBI" id="CHEBI:59789"/>
        <dbReference type="ChEBI" id="CHEBI:84422"/>
        <dbReference type="EC" id="2.1.1.64"/>
    </reaction>
</comment>
<feature type="binding site" evidence="5">
    <location>
        <position position="191"/>
    </location>
    <ligand>
        <name>Mg(2+)</name>
        <dbReference type="ChEBI" id="CHEBI:18420"/>
    </ligand>
</feature>
<accession>A0A1Q3A9A3</accession>
<evidence type="ECO:0000256" key="4">
    <source>
        <dbReference type="ARBA" id="ARBA00022691"/>
    </source>
</evidence>
<feature type="binding site" evidence="5">
    <location>
        <position position="60"/>
    </location>
    <ligand>
        <name>S-adenosyl-L-methionine</name>
        <dbReference type="ChEBI" id="CHEBI:59789"/>
    </ligand>
</feature>
<dbReference type="InterPro" id="IPR010233">
    <property type="entry name" value="UbiG_MeTrfase"/>
</dbReference>
<evidence type="ECO:0000256" key="2">
    <source>
        <dbReference type="ARBA" id="ARBA00022679"/>
    </source>
</evidence>
<dbReference type="PANTHER" id="PTHR43464">
    <property type="entry name" value="METHYLTRANSFERASE"/>
    <property type="match status" value="1"/>
</dbReference>
<dbReference type="HAMAP" id="MF_00472">
    <property type="entry name" value="UbiG"/>
    <property type="match status" value="1"/>
</dbReference>
<feature type="binding site" evidence="5">
    <location>
        <position position="188"/>
    </location>
    <ligand>
        <name>Mg(2+)</name>
        <dbReference type="ChEBI" id="CHEBI:18420"/>
    </ligand>
</feature>
<comment type="catalytic activity">
    <reaction evidence="5">
        <text>a 3-demethylubiquinone + S-adenosyl-L-methionine = a ubiquinone + S-adenosyl-L-homocysteine</text>
        <dbReference type="Rhea" id="RHEA:81215"/>
        <dbReference type="Rhea" id="RHEA-COMP:9565"/>
        <dbReference type="Rhea" id="RHEA-COMP:19654"/>
        <dbReference type="ChEBI" id="CHEBI:16389"/>
        <dbReference type="ChEBI" id="CHEBI:57856"/>
        <dbReference type="ChEBI" id="CHEBI:59789"/>
        <dbReference type="ChEBI" id="CHEBI:231825"/>
    </reaction>
</comment>
<dbReference type="AlphaFoldDB" id="A0A1Q3A9A3"/>
<dbReference type="EC" id="2.1.1.64" evidence="5"/>
<dbReference type="EC" id="2.1.1.-" evidence="5"/>
<dbReference type="OrthoDB" id="3265906at2759"/>
<feature type="binding site" evidence="5">
    <location>
        <position position="187"/>
    </location>
    <ligand>
        <name>S-adenosyl-L-methionine</name>
        <dbReference type="ChEBI" id="CHEBI:59789"/>
    </ligand>
</feature>
<dbReference type="UniPathway" id="UPA00232"/>
<dbReference type="PANTHER" id="PTHR43464:SF19">
    <property type="entry name" value="UBIQUINONE BIOSYNTHESIS O-METHYLTRANSFERASE, MITOCHONDRIAL"/>
    <property type="match status" value="1"/>
</dbReference>
<name>A0A1Q3A9A3_ZYGRO</name>
<keyword evidence="3 5" id="KW-0831">Ubiquinone biosynthesis</keyword>
<keyword evidence="5" id="KW-0460">Magnesium</keyword>
<dbReference type="SUPFAM" id="SSF53335">
    <property type="entry name" value="S-adenosyl-L-methionine-dependent methyltransferases"/>
    <property type="match status" value="1"/>
</dbReference>
<dbReference type="GO" id="GO:0032259">
    <property type="term" value="P:methylation"/>
    <property type="evidence" value="ECO:0007669"/>
    <property type="project" value="UniProtKB-KW"/>
</dbReference>
<comment type="pathway">
    <text evidence="5">Cofactor biosynthesis; ubiquinone biosynthesis.</text>
</comment>
<dbReference type="NCBIfam" id="TIGR01983">
    <property type="entry name" value="UbiG"/>
    <property type="match status" value="1"/>
</dbReference>
<gene>
    <name evidence="5" type="primary">COQ3</name>
    <name evidence="6" type="ORF">ZYGR_0AG02660</name>
</gene>
<evidence type="ECO:0000313" key="7">
    <source>
        <dbReference type="Proteomes" id="UP000187013"/>
    </source>
</evidence>
<dbReference type="EMBL" id="BDGX01000033">
    <property type="protein sequence ID" value="GAV52275.1"/>
    <property type="molecule type" value="Genomic_DNA"/>
</dbReference>
<protein>
    <recommendedName>
        <fullName evidence="5">Ubiquinone biosynthesis O-methyltransferase, mitochondrial</fullName>
    </recommendedName>
    <alternativeName>
        <fullName evidence="5">3,4-dihydroxy-5-hexaprenylbenzoate methyltransferase</fullName>
    </alternativeName>
    <alternativeName>
        <fullName evidence="5">3-demethylubiquinol 3-O-methyltransferase</fullName>
    </alternativeName>
    <alternativeName>
        <fullName evidence="5">3-demethylubiquinone 3-O-methyltransferase</fullName>
    </alternativeName>
    <alternativeName>
        <fullName evidence="5">3-demethylubiquinone-6 3-O-methyltransferase</fullName>
    </alternativeName>
    <alternativeName>
        <fullName evidence="5">Hexaprenyldihydroxybenzoate methyltransferase</fullName>
    </alternativeName>
    <alternativeName>
        <fullName evidence="5">Polyprenyldihydroxybenzoate methyltransferase</fullName>
        <shortName evidence="5">DHHB methyltransferase</shortName>
        <shortName evidence="5">DHHB-MT</shortName>
        <shortName evidence="5">DHHB-MTase</shortName>
        <ecNumber evidence="5">2.1.1.-</ecNumber>
        <ecNumber evidence="5">2.1.1.114</ecNumber>
        <ecNumber evidence="5">2.1.1.64</ecNumber>
    </alternativeName>
</protein>
<dbReference type="Pfam" id="PF13489">
    <property type="entry name" value="Methyltransf_23"/>
    <property type="match status" value="1"/>
</dbReference>
<comment type="cofactor">
    <cofactor evidence="5">
        <name>Mg(2+)</name>
        <dbReference type="ChEBI" id="CHEBI:18420"/>
    </cofactor>
</comment>
<keyword evidence="2 5" id="KW-0808">Transferase</keyword>
<organism evidence="6 7">
    <name type="scientific">Zygosaccharomyces rouxii</name>
    <dbReference type="NCBI Taxonomy" id="4956"/>
    <lineage>
        <taxon>Eukaryota</taxon>
        <taxon>Fungi</taxon>
        <taxon>Dikarya</taxon>
        <taxon>Ascomycota</taxon>
        <taxon>Saccharomycotina</taxon>
        <taxon>Saccharomycetes</taxon>
        <taxon>Saccharomycetales</taxon>
        <taxon>Saccharomycetaceae</taxon>
        <taxon>Zygosaccharomyces</taxon>
    </lineage>
</organism>
<dbReference type="Proteomes" id="UP000187013">
    <property type="component" value="Unassembled WGS sequence"/>
</dbReference>
<keyword evidence="1 5" id="KW-0489">Methyltransferase</keyword>
<keyword evidence="5" id="KW-0999">Mitochondrion inner membrane</keyword>
<keyword evidence="5" id="KW-0479">Metal-binding</keyword>
<keyword evidence="4 5" id="KW-0949">S-adenosyl-L-methionine</keyword>
<dbReference type="GO" id="GO:0061542">
    <property type="term" value="F:3-demethylubiquinol 3-O-methyltransferase activity"/>
    <property type="evidence" value="ECO:0007669"/>
    <property type="project" value="UniProtKB-UniRule"/>
</dbReference>
<dbReference type="GO" id="GO:0010420">
    <property type="term" value="F:polyprenyldihydroxybenzoate methyltransferase activity"/>
    <property type="evidence" value="ECO:0007669"/>
    <property type="project" value="UniProtKB-UniRule"/>
</dbReference>
<keyword evidence="5" id="KW-0496">Mitochondrion</keyword>
<dbReference type="GO" id="GO:0046872">
    <property type="term" value="F:metal ion binding"/>
    <property type="evidence" value="ECO:0007669"/>
    <property type="project" value="UniProtKB-KW"/>
</dbReference>
<comment type="caution">
    <text evidence="6">The sequence shown here is derived from an EMBL/GenBank/DDBJ whole genome shotgun (WGS) entry which is preliminary data.</text>
</comment>
<comment type="subcellular location">
    <subcellularLocation>
        <location evidence="5">Mitochondrion inner membrane</location>
        <topology evidence="5">Peripheral membrane protein</topology>
        <orientation evidence="5">Matrix side</orientation>
    </subcellularLocation>
</comment>
<feature type="binding site" evidence="5">
    <location>
        <position position="192"/>
    </location>
    <ligand>
        <name>Mg(2+)</name>
        <dbReference type="ChEBI" id="CHEBI:18420"/>
    </ligand>
</feature>
<comment type="subunit">
    <text evidence="5">Component of a multi-subunit COQ enzyme complex, composed of at least COQ3, COQ4, COQ5, COQ6, COQ7 and COQ9.</text>
</comment>
<sequence>MIPRATVRRLVPQLRFSTASLRFKTTSASEDEIGHFQELAPTWWDANGSQRILHLMNNTRLDFIQRIIRQNVKVDAPDTYIPGFQYKAFFPQRVSQEIEDDLELKINKKLEDVKFNILDIGCGGGILAECLARLPITRHVTGVDLTPDVIKVAREHSAKDPALKGKLDYRLQALEEVEDKYDMITCFEMLEHVDVPAEILRHAWMRLKPQGILFLSTINRDLISWFTTIFMAESVLKVVPAGTHHLSKYIKSSEIKEWFQENEPRTHKILDTKGVMYRPFNGWTEHDCPDIGNYFMAIKKLD</sequence>
<comment type="function">
    <text evidence="5">O-methyltransferase required for two non-consecutive steps during ubiquinone biosynthesis. Catalyzes the 2 O-methylation of 3,4-dihydroxy-5-(all-trans-polyprenyl)benzoic acid into 4-hydroxy-3-methoxy-5-(all-trans-polyprenyl)benzoic acid. Also catalyzes the last step of ubiquinone biosynthesis by mediating methylation of 3-demethylubiquinone into ubiquinone. Also able to mediate the methylation of 3-demethylubiquinol into ubiquinol.</text>
</comment>